<dbReference type="EMBL" id="JAGRRH010000004">
    <property type="protein sequence ID" value="KAG7371330.1"/>
    <property type="molecule type" value="Genomic_DNA"/>
</dbReference>
<dbReference type="Proteomes" id="UP000693970">
    <property type="component" value="Unassembled WGS sequence"/>
</dbReference>
<reference evidence="1" key="2">
    <citation type="submission" date="2021-04" db="EMBL/GenBank/DDBJ databases">
        <authorList>
            <person name="Podell S."/>
        </authorList>
    </citation>
    <scope>NUCLEOTIDE SEQUENCE</scope>
    <source>
        <strain evidence="1">Hildebrandi</strain>
    </source>
</reference>
<sequence length="149" mass="15898">MSIDLIPSACLSILNNAVLPCIFDPLNGNCLPRCFDPAPAGSSLPIALDFLNIPLDAETCTEFEEPFCFPDILPGCCPSCAGALRRLYRCVALNDGPAMGEANIQVLARACPLDCNEYLLDIGVDIGSNATNITDFNITDTNSTNSSFF</sequence>
<evidence type="ECO:0000313" key="1">
    <source>
        <dbReference type="EMBL" id="KAG7371330.1"/>
    </source>
</evidence>
<comment type="caution">
    <text evidence="1">The sequence shown here is derived from an EMBL/GenBank/DDBJ whole genome shotgun (WGS) entry which is preliminary data.</text>
</comment>
<keyword evidence="2" id="KW-1185">Reference proteome</keyword>
<protein>
    <submittedName>
        <fullName evidence="1">Uncharacterized protein</fullName>
    </submittedName>
</protein>
<reference evidence="1" key="1">
    <citation type="journal article" date="2021" name="Sci. Rep.">
        <title>Diploid genomic architecture of Nitzschia inconspicua, an elite biomass production diatom.</title>
        <authorList>
            <person name="Oliver A."/>
            <person name="Podell S."/>
            <person name="Pinowska A."/>
            <person name="Traller J.C."/>
            <person name="Smith S.R."/>
            <person name="McClure R."/>
            <person name="Beliaev A."/>
            <person name="Bohutskyi P."/>
            <person name="Hill E.A."/>
            <person name="Rabines A."/>
            <person name="Zheng H."/>
            <person name="Allen L.Z."/>
            <person name="Kuo A."/>
            <person name="Grigoriev I.V."/>
            <person name="Allen A.E."/>
            <person name="Hazlebeck D."/>
            <person name="Allen E.E."/>
        </authorList>
    </citation>
    <scope>NUCLEOTIDE SEQUENCE</scope>
    <source>
        <strain evidence="1">Hildebrandi</strain>
    </source>
</reference>
<name>A0A9K3LZK3_9STRA</name>
<proteinExistence type="predicted"/>
<accession>A0A9K3LZK3</accession>
<organism evidence="1 2">
    <name type="scientific">Nitzschia inconspicua</name>
    <dbReference type="NCBI Taxonomy" id="303405"/>
    <lineage>
        <taxon>Eukaryota</taxon>
        <taxon>Sar</taxon>
        <taxon>Stramenopiles</taxon>
        <taxon>Ochrophyta</taxon>
        <taxon>Bacillariophyta</taxon>
        <taxon>Bacillariophyceae</taxon>
        <taxon>Bacillariophycidae</taxon>
        <taxon>Bacillariales</taxon>
        <taxon>Bacillariaceae</taxon>
        <taxon>Nitzschia</taxon>
    </lineage>
</organism>
<dbReference type="AlphaFoldDB" id="A0A9K3LZK3"/>
<evidence type="ECO:0000313" key="2">
    <source>
        <dbReference type="Proteomes" id="UP000693970"/>
    </source>
</evidence>
<gene>
    <name evidence="1" type="ORF">IV203_019900</name>
</gene>